<dbReference type="SUPFAM" id="SSF56645">
    <property type="entry name" value="Acyl-CoA dehydrogenase NM domain-like"/>
    <property type="match status" value="1"/>
</dbReference>
<sequence>MFSITRSIAAAARSNARLSSPALFSSVRPMSLSAVVDWSSGLSEETKEYQSVARAFADKELAPNMSHWDENEIFPRDTLKKAANLGFSMVYCKDDFGGTGLKTLDSVVIFEALGTGCVSTSTYLTLHNTCSWIIDTYGSQALREKYLPVMAPMDQFGSYCLTEPNSGSDAASLLTTAVKKGDSYILNGTKAFISGAGESEIYVILARTGGPGPKGISCFVVEKGTPGLSFGKKERKVGWNSSPTRAVILEDCAIPVGNLIGQEGRGFNIATLALNIGRMNIAACGLGGAQAALETTVEYVNDRKQFGKPLSANQSVQFKLAEMATQLTTSRLMIREAARQIDINSPSAPSWAAMAKIHATDNCFELANDALQLHGGYGYLKDYKVQQYMRDLRVHQILGGTNQIMREIVARSILKPLCLKCAPICKLL</sequence>
<evidence type="ECO:0000313" key="16">
    <source>
        <dbReference type="Proteomes" id="UP000007241"/>
    </source>
</evidence>
<dbReference type="InterPro" id="IPR036250">
    <property type="entry name" value="AcylCo_DH-like_C"/>
</dbReference>
<keyword evidence="7 11" id="KW-0560">Oxidoreductase</keyword>
<protein>
    <recommendedName>
        <fullName evidence="10">Isobutyryl-CoA dehydrogenase, mitochondrial</fullName>
    </recommendedName>
</protein>
<dbReference type="EMBL" id="GL882882">
    <property type="protein sequence ID" value="EGF81168.1"/>
    <property type="molecule type" value="Genomic_DNA"/>
</dbReference>
<dbReference type="InterPro" id="IPR013786">
    <property type="entry name" value="AcylCoA_DH/ox_N"/>
</dbReference>
<accession>F4NZY6</accession>
<dbReference type="PANTHER" id="PTHR43831:SF1">
    <property type="entry name" value="ISOBUTYRYL-COA DEHYDROGENASE, MITOCHONDRIAL"/>
    <property type="match status" value="1"/>
</dbReference>
<dbReference type="SUPFAM" id="SSF47203">
    <property type="entry name" value="Acyl-CoA dehydrogenase C-terminal domain-like"/>
    <property type="match status" value="1"/>
</dbReference>
<dbReference type="FunFam" id="2.40.110.10:FF:000001">
    <property type="entry name" value="Acyl-CoA dehydrogenase, mitochondrial"/>
    <property type="match status" value="1"/>
</dbReference>
<comment type="cofactor">
    <cofactor evidence="1 11">
        <name>FAD</name>
        <dbReference type="ChEBI" id="CHEBI:57692"/>
    </cofactor>
</comment>
<dbReference type="InParanoid" id="F4NZY6"/>
<feature type="domain" description="Acyl-CoA dehydrogenase/oxidase N-terminal" evidence="14">
    <location>
        <begin position="43"/>
        <end position="151"/>
    </location>
</feature>
<dbReference type="STRING" id="684364.F4NZY6"/>
<dbReference type="Pfam" id="PF02770">
    <property type="entry name" value="Acyl-CoA_dh_M"/>
    <property type="match status" value="1"/>
</dbReference>
<keyword evidence="5 11" id="KW-0285">Flavoprotein</keyword>
<evidence type="ECO:0000256" key="11">
    <source>
        <dbReference type="RuleBase" id="RU362125"/>
    </source>
</evidence>
<dbReference type="InterPro" id="IPR052547">
    <property type="entry name" value="Mito_Isobutyryl-CoADH"/>
</dbReference>
<evidence type="ECO:0000259" key="12">
    <source>
        <dbReference type="Pfam" id="PF00441"/>
    </source>
</evidence>
<dbReference type="InterPro" id="IPR006089">
    <property type="entry name" value="Acyl-CoA_DH_CS"/>
</dbReference>
<dbReference type="Gene3D" id="1.10.540.10">
    <property type="entry name" value="Acyl-CoA dehydrogenase/oxidase, N-terminal domain"/>
    <property type="match status" value="1"/>
</dbReference>
<dbReference type="Proteomes" id="UP000007241">
    <property type="component" value="Unassembled WGS sequence"/>
</dbReference>
<comment type="catalytic activity">
    <reaction evidence="8">
        <text>(2S)-2-methylbutanoyl-CoA + oxidized [electron-transfer flavoprotein] + H(+) = (2E)-2-methylbut-2-enoyl-CoA + reduced [electron-transfer flavoprotein]</text>
        <dbReference type="Rhea" id="RHEA:48256"/>
        <dbReference type="Rhea" id="RHEA-COMP:10685"/>
        <dbReference type="Rhea" id="RHEA-COMP:10686"/>
        <dbReference type="ChEBI" id="CHEBI:15378"/>
        <dbReference type="ChEBI" id="CHEBI:57337"/>
        <dbReference type="ChEBI" id="CHEBI:57692"/>
        <dbReference type="ChEBI" id="CHEBI:58307"/>
        <dbReference type="ChEBI" id="CHEBI:88166"/>
    </reaction>
    <physiologicalReaction direction="left-to-right" evidence="8">
        <dbReference type="Rhea" id="RHEA:48257"/>
    </physiologicalReaction>
</comment>
<dbReference type="InterPro" id="IPR037069">
    <property type="entry name" value="AcylCoA_DH/ox_N_sf"/>
</dbReference>
<keyword evidence="6 11" id="KW-0274">FAD</keyword>
<organism evidence="15 16">
    <name type="scientific">Batrachochytrium dendrobatidis (strain JAM81 / FGSC 10211)</name>
    <name type="common">Frog chytrid fungus</name>
    <dbReference type="NCBI Taxonomy" id="684364"/>
    <lineage>
        <taxon>Eukaryota</taxon>
        <taxon>Fungi</taxon>
        <taxon>Fungi incertae sedis</taxon>
        <taxon>Chytridiomycota</taxon>
        <taxon>Chytridiomycota incertae sedis</taxon>
        <taxon>Chytridiomycetes</taxon>
        <taxon>Rhizophydiales</taxon>
        <taxon>Rhizophydiales incertae sedis</taxon>
        <taxon>Batrachochytrium</taxon>
    </lineage>
</organism>
<feature type="domain" description="Acyl-CoA dehydrogenase/oxidase C-terminal" evidence="12">
    <location>
        <begin position="264"/>
        <end position="414"/>
    </location>
</feature>
<evidence type="ECO:0000256" key="3">
    <source>
        <dbReference type="ARBA" id="ARBA00009347"/>
    </source>
</evidence>
<evidence type="ECO:0000256" key="4">
    <source>
        <dbReference type="ARBA" id="ARBA00022456"/>
    </source>
</evidence>
<dbReference type="PANTHER" id="PTHR43831">
    <property type="entry name" value="ISOBUTYRYL-COA DEHYDROGENASE"/>
    <property type="match status" value="1"/>
</dbReference>
<evidence type="ECO:0000256" key="6">
    <source>
        <dbReference type="ARBA" id="ARBA00022827"/>
    </source>
</evidence>
<evidence type="ECO:0000256" key="1">
    <source>
        <dbReference type="ARBA" id="ARBA00001974"/>
    </source>
</evidence>
<dbReference type="PROSITE" id="PS00072">
    <property type="entry name" value="ACYL_COA_DH_1"/>
    <property type="match status" value="1"/>
</dbReference>
<dbReference type="Gene3D" id="1.20.140.10">
    <property type="entry name" value="Butyryl-CoA Dehydrogenase, subunit A, domain 3"/>
    <property type="match status" value="1"/>
</dbReference>
<dbReference type="HOGENOM" id="CLU_018204_0_2_1"/>
<evidence type="ECO:0000259" key="13">
    <source>
        <dbReference type="Pfam" id="PF02770"/>
    </source>
</evidence>
<gene>
    <name evidence="15" type="ORF">BATDEDRAFT_36810</name>
</gene>
<dbReference type="RefSeq" id="XP_006678053.1">
    <property type="nucleotide sequence ID" value="XM_006677990.1"/>
</dbReference>
<keyword evidence="16" id="KW-1185">Reference proteome</keyword>
<dbReference type="Pfam" id="PF00441">
    <property type="entry name" value="Acyl-CoA_dh_1"/>
    <property type="match status" value="1"/>
</dbReference>
<dbReference type="InterPro" id="IPR006091">
    <property type="entry name" value="Acyl-CoA_Oxase/DH_mid-dom"/>
</dbReference>
<dbReference type="GO" id="GO:0003995">
    <property type="term" value="F:acyl-CoA dehydrogenase activity"/>
    <property type="evidence" value="ECO:0007669"/>
    <property type="project" value="InterPro"/>
</dbReference>
<evidence type="ECO:0000256" key="5">
    <source>
        <dbReference type="ARBA" id="ARBA00022630"/>
    </source>
</evidence>
<proteinExistence type="inferred from homology"/>
<dbReference type="GO" id="GO:0050660">
    <property type="term" value="F:flavin adenine dinucleotide binding"/>
    <property type="evidence" value="ECO:0007669"/>
    <property type="project" value="InterPro"/>
</dbReference>
<comment type="catalytic activity">
    <reaction evidence="9">
        <text>propanoyl-CoA + oxidized [electron-transfer flavoprotein] + H(+) = acryloyl-CoA + reduced [electron-transfer flavoprotein]</text>
        <dbReference type="Rhea" id="RHEA:31287"/>
        <dbReference type="Rhea" id="RHEA-COMP:10685"/>
        <dbReference type="Rhea" id="RHEA-COMP:10686"/>
        <dbReference type="ChEBI" id="CHEBI:15378"/>
        <dbReference type="ChEBI" id="CHEBI:57367"/>
        <dbReference type="ChEBI" id="CHEBI:57392"/>
        <dbReference type="ChEBI" id="CHEBI:57692"/>
        <dbReference type="ChEBI" id="CHEBI:58307"/>
    </reaction>
    <physiologicalReaction direction="left-to-right" evidence="9">
        <dbReference type="Rhea" id="RHEA:31288"/>
    </physiologicalReaction>
</comment>
<evidence type="ECO:0000256" key="2">
    <source>
        <dbReference type="ARBA" id="ARBA00005109"/>
    </source>
</evidence>
<keyword evidence="4" id="KW-0101">Branched-chain amino acid catabolism</keyword>
<dbReference type="OMA" id="NMATWML"/>
<evidence type="ECO:0000313" key="15">
    <source>
        <dbReference type="EMBL" id="EGF81168.1"/>
    </source>
</evidence>
<dbReference type="Gene3D" id="2.40.110.10">
    <property type="entry name" value="Butyryl-CoA Dehydrogenase, subunit A, domain 2"/>
    <property type="match status" value="1"/>
</dbReference>
<dbReference type="InterPro" id="IPR009100">
    <property type="entry name" value="AcylCoA_DH/oxidase_NM_dom_sf"/>
</dbReference>
<evidence type="ECO:0000256" key="7">
    <source>
        <dbReference type="ARBA" id="ARBA00023002"/>
    </source>
</evidence>
<evidence type="ECO:0000256" key="9">
    <source>
        <dbReference type="ARBA" id="ARBA00050268"/>
    </source>
</evidence>
<evidence type="ECO:0000259" key="14">
    <source>
        <dbReference type="Pfam" id="PF02771"/>
    </source>
</evidence>
<feature type="domain" description="Acyl-CoA oxidase/dehydrogenase middle" evidence="13">
    <location>
        <begin position="159"/>
        <end position="252"/>
    </location>
</feature>
<dbReference type="FunFam" id="1.20.140.10:FF:000001">
    <property type="entry name" value="Acyl-CoA dehydrogenase"/>
    <property type="match status" value="1"/>
</dbReference>
<dbReference type="InterPro" id="IPR046373">
    <property type="entry name" value="Acyl-CoA_Oxase/DH_mid-dom_sf"/>
</dbReference>
<dbReference type="GeneID" id="18241210"/>
<evidence type="ECO:0000256" key="8">
    <source>
        <dbReference type="ARBA" id="ARBA00049552"/>
    </source>
</evidence>
<dbReference type="OrthoDB" id="9988775at2759"/>
<evidence type="ECO:0000256" key="10">
    <source>
        <dbReference type="ARBA" id="ARBA00071686"/>
    </source>
</evidence>
<comment type="similarity">
    <text evidence="3 11">Belongs to the acyl-CoA dehydrogenase family.</text>
</comment>
<reference evidence="15 16" key="1">
    <citation type="submission" date="2009-12" db="EMBL/GenBank/DDBJ databases">
        <title>The draft genome of Batrachochytrium dendrobatidis.</title>
        <authorList>
            <consortium name="US DOE Joint Genome Institute (JGI-PGF)"/>
            <person name="Kuo A."/>
            <person name="Salamov A."/>
            <person name="Schmutz J."/>
            <person name="Lucas S."/>
            <person name="Pitluck S."/>
            <person name="Rosenblum E."/>
            <person name="Stajich J."/>
            <person name="Eisen M."/>
            <person name="Grigoriev I.V."/>
        </authorList>
    </citation>
    <scope>NUCLEOTIDE SEQUENCE [LARGE SCALE GENOMIC DNA]</scope>
    <source>
        <strain evidence="16">JAM81 / FGSC 10211</strain>
    </source>
</reference>
<dbReference type="AlphaFoldDB" id="F4NZY6"/>
<dbReference type="GO" id="GO:0009083">
    <property type="term" value="P:branched-chain amino acid catabolic process"/>
    <property type="evidence" value="ECO:0007669"/>
    <property type="project" value="UniProtKB-KW"/>
</dbReference>
<dbReference type="Pfam" id="PF02771">
    <property type="entry name" value="Acyl-CoA_dh_N"/>
    <property type="match status" value="1"/>
</dbReference>
<comment type="pathway">
    <text evidence="2">Amino-acid degradation; L-valine degradation.</text>
</comment>
<name>F4NZY6_BATDJ</name>
<dbReference type="InterPro" id="IPR009075">
    <property type="entry name" value="AcylCo_DH/oxidase_C"/>
</dbReference>